<dbReference type="RefSeq" id="WP_006966081.1">
    <property type="nucleotide sequence ID" value="NZ_APJX01000004.1"/>
</dbReference>
<protein>
    <recommendedName>
        <fullName evidence="3">DUF4125 domain-containing protein</fullName>
    </recommendedName>
</protein>
<evidence type="ECO:0000313" key="1">
    <source>
        <dbReference type="EMBL" id="EMS79800.1"/>
    </source>
</evidence>
<name>S0FYP5_9BACT</name>
<reference evidence="1 2" key="1">
    <citation type="journal article" date="2013" name="Genome Announc.">
        <title>Draft Genome Sequence of Desulfotignum phosphitoxidans DSM 13687 Strain FiPS-3.</title>
        <authorList>
            <person name="Poehlein A."/>
            <person name="Daniel R."/>
            <person name="Simeonova D.D."/>
        </authorList>
    </citation>
    <scope>NUCLEOTIDE SEQUENCE [LARGE SCALE GENOMIC DNA]</scope>
    <source>
        <strain evidence="1 2">DSM 13687</strain>
    </source>
</reference>
<dbReference type="InterPro" id="IPR025191">
    <property type="entry name" value="DUF4125"/>
</dbReference>
<dbReference type="PATRIC" id="fig|1286635.3.peg.2403"/>
<dbReference type="AlphaFoldDB" id="S0FYP5"/>
<gene>
    <name evidence="1" type="ORF">Dpo_4c03520</name>
</gene>
<comment type="caution">
    <text evidence="1">The sequence shown here is derived from an EMBL/GenBank/DDBJ whole genome shotgun (WGS) entry which is preliminary data.</text>
</comment>
<keyword evidence="2" id="KW-1185">Reference proteome</keyword>
<dbReference type="Pfam" id="PF13526">
    <property type="entry name" value="DUF4125"/>
    <property type="match status" value="1"/>
</dbReference>
<accession>S0FYP5</accession>
<evidence type="ECO:0008006" key="3">
    <source>
        <dbReference type="Google" id="ProtNLM"/>
    </source>
</evidence>
<sequence>MDVLKKNRKFLIKSILEMELNMFQRVNGGPSAPCQEQPDAFKKIRGSIYSFWSLDMLESYYGDLIMAQRNNRNLVYEKYARMDNKIPPINKSPLIGKIVEIEQKWQEELKSAYPVVYRHTCRDRSVVKDGSDFKVYLASELETFGNKTLEKYYDHVKKAIDKGKNLSMEMLRRLAENSGVESLEKLEAVMQKQVNP</sequence>
<proteinExistence type="predicted"/>
<dbReference type="OrthoDB" id="5387164at2"/>
<organism evidence="1 2">
    <name type="scientific">Desulfotignum phosphitoxidans DSM 13687</name>
    <dbReference type="NCBI Taxonomy" id="1286635"/>
    <lineage>
        <taxon>Bacteria</taxon>
        <taxon>Pseudomonadati</taxon>
        <taxon>Thermodesulfobacteriota</taxon>
        <taxon>Desulfobacteria</taxon>
        <taxon>Desulfobacterales</taxon>
        <taxon>Desulfobacteraceae</taxon>
        <taxon>Desulfotignum</taxon>
    </lineage>
</organism>
<dbReference type="Proteomes" id="UP000014216">
    <property type="component" value="Unassembled WGS sequence"/>
</dbReference>
<evidence type="ECO:0000313" key="2">
    <source>
        <dbReference type="Proteomes" id="UP000014216"/>
    </source>
</evidence>
<dbReference type="EMBL" id="APJX01000004">
    <property type="protein sequence ID" value="EMS79800.1"/>
    <property type="molecule type" value="Genomic_DNA"/>
</dbReference>